<dbReference type="EMBL" id="KQ981276">
    <property type="protein sequence ID" value="KYN43685.1"/>
    <property type="molecule type" value="Genomic_DNA"/>
</dbReference>
<keyword evidence="3" id="KW-1185">Reference proteome</keyword>
<dbReference type="AlphaFoldDB" id="A0A195FSX0"/>
<feature type="region of interest" description="Disordered" evidence="1">
    <location>
        <begin position="120"/>
        <end position="144"/>
    </location>
</feature>
<evidence type="ECO:0000313" key="2">
    <source>
        <dbReference type="EMBL" id="KYN43685.1"/>
    </source>
</evidence>
<dbReference type="Proteomes" id="UP000078541">
    <property type="component" value="Unassembled WGS sequence"/>
</dbReference>
<organism evidence="2 3">
    <name type="scientific">Trachymyrmex septentrionalis</name>
    <dbReference type="NCBI Taxonomy" id="34720"/>
    <lineage>
        <taxon>Eukaryota</taxon>
        <taxon>Metazoa</taxon>
        <taxon>Ecdysozoa</taxon>
        <taxon>Arthropoda</taxon>
        <taxon>Hexapoda</taxon>
        <taxon>Insecta</taxon>
        <taxon>Pterygota</taxon>
        <taxon>Neoptera</taxon>
        <taxon>Endopterygota</taxon>
        <taxon>Hymenoptera</taxon>
        <taxon>Apocrita</taxon>
        <taxon>Aculeata</taxon>
        <taxon>Formicoidea</taxon>
        <taxon>Formicidae</taxon>
        <taxon>Myrmicinae</taxon>
        <taxon>Trachymyrmex</taxon>
    </lineage>
</organism>
<proteinExistence type="predicted"/>
<reference evidence="2 3" key="1">
    <citation type="submission" date="2016-03" db="EMBL/GenBank/DDBJ databases">
        <title>Trachymyrmex septentrionalis WGS genome.</title>
        <authorList>
            <person name="Nygaard S."/>
            <person name="Hu H."/>
            <person name="Boomsma J."/>
            <person name="Zhang G."/>
        </authorList>
    </citation>
    <scope>NUCLEOTIDE SEQUENCE [LARGE SCALE GENOMIC DNA]</scope>
    <source>
        <strain evidence="2">Tsep2-gDNA-1</strain>
        <tissue evidence="2">Whole body</tissue>
    </source>
</reference>
<gene>
    <name evidence="2" type="ORF">ALC56_01947</name>
</gene>
<feature type="compositionally biased region" description="Polar residues" evidence="1">
    <location>
        <begin position="134"/>
        <end position="144"/>
    </location>
</feature>
<evidence type="ECO:0000313" key="3">
    <source>
        <dbReference type="Proteomes" id="UP000078541"/>
    </source>
</evidence>
<name>A0A195FSX0_9HYME</name>
<protein>
    <submittedName>
        <fullName evidence="2">Uncharacterized protein</fullName>
    </submittedName>
</protein>
<sequence length="144" mass="16348">MLVVAIPQVVLNSVKRTWMYEPEPEDPPISRDREYRSRTQNRNGFDNAWSRTVYRLPAVPAGSSMYVLQAQACAAPGRRHSIFSSTFVEDHVIPAVIAGIGENNRVVPDTVWVNRRSARTRPQLRSSEPMESLRTLSPPETSEW</sequence>
<accession>A0A195FSX0</accession>
<evidence type="ECO:0000256" key="1">
    <source>
        <dbReference type="SAM" id="MobiDB-lite"/>
    </source>
</evidence>